<dbReference type="AlphaFoldDB" id="A0A915IMF2"/>
<evidence type="ECO:0000313" key="2">
    <source>
        <dbReference type="WBParaSite" id="nRc.2.0.1.t15044-RA"/>
    </source>
</evidence>
<dbReference type="Proteomes" id="UP000887565">
    <property type="component" value="Unplaced"/>
</dbReference>
<evidence type="ECO:0000313" key="1">
    <source>
        <dbReference type="Proteomes" id="UP000887565"/>
    </source>
</evidence>
<dbReference type="WBParaSite" id="nRc.2.0.1.t15044-RA">
    <property type="protein sequence ID" value="nRc.2.0.1.t15044-RA"/>
    <property type="gene ID" value="nRc.2.0.1.g15044"/>
</dbReference>
<accession>A0A915IMF2</accession>
<organism evidence="1 2">
    <name type="scientific">Romanomermis culicivorax</name>
    <name type="common">Nematode worm</name>
    <dbReference type="NCBI Taxonomy" id="13658"/>
    <lineage>
        <taxon>Eukaryota</taxon>
        <taxon>Metazoa</taxon>
        <taxon>Ecdysozoa</taxon>
        <taxon>Nematoda</taxon>
        <taxon>Enoplea</taxon>
        <taxon>Dorylaimia</taxon>
        <taxon>Mermithida</taxon>
        <taxon>Mermithoidea</taxon>
        <taxon>Mermithidae</taxon>
        <taxon>Romanomermis</taxon>
    </lineage>
</organism>
<reference evidence="2" key="1">
    <citation type="submission" date="2022-11" db="UniProtKB">
        <authorList>
            <consortium name="WormBaseParasite"/>
        </authorList>
    </citation>
    <scope>IDENTIFICATION</scope>
</reference>
<keyword evidence="1" id="KW-1185">Reference proteome</keyword>
<proteinExistence type="predicted"/>
<sequence>MGARPRLLVGERPGKVEVEEYSKRLFNVPSFGNVGRTSKDFIRDKVAPNFDVALLEISFFGVIFEDKKFESPIVR</sequence>
<name>A0A915IMF2_ROMCU</name>
<protein>
    <submittedName>
        <fullName evidence="2">Uncharacterized protein</fullName>
    </submittedName>
</protein>